<dbReference type="Proteomes" id="UP000294911">
    <property type="component" value="Unassembled WGS sequence"/>
</dbReference>
<sequence>MATARARAVLAAGIAVVALAGILILGVPLDERHTESGPAAPGATRLATPTSVTSSAAEESAAETARAREISALLTRRATALRERDEQAFLASLDPKADPAFRTAQQAMFRNLADVPLAEWRYQVATEPVADVAALSSTERLAAPRVDLVYALAGADQRPTTRPMGYLFVQRAGQWYLRSDTELAELGVDTWRGPWDFGPCVVFRAESGLVISHPSRVATARRLTAELDAAVAAVTEVWGPAWAGTAALWLPETAEEMRALVGPKFSTEGIVAVAVADRVNEADRTARGQRVVFTPGGAEQLSDTALRVVLRHELAHIATRGQTVDGAPKWLLEGFADYVGYRGTTVPMTYAAPALAALVRAEGPPEEFPTDADFHGDTHPLDLAYQLSWSVSSYIVEEYGEPRLLELYREVAALGPAGRPAVDAAIREVLGVPRAELVAGWRDYLRRVFD</sequence>
<organism evidence="2 3">
    <name type="scientific">Tamaricihabitans halophyticus</name>
    <dbReference type="NCBI Taxonomy" id="1262583"/>
    <lineage>
        <taxon>Bacteria</taxon>
        <taxon>Bacillati</taxon>
        <taxon>Actinomycetota</taxon>
        <taxon>Actinomycetes</taxon>
        <taxon>Pseudonocardiales</taxon>
        <taxon>Pseudonocardiaceae</taxon>
        <taxon>Tamaricihabitans</taxon>
    </lineage>
</organism>
<accession>A0A4R2QZI7</accession>
<evidence type="ECO:0000313" key="3">
    <source>
        <dbReference type="Proteomes" id="UP000294911"/>
    </source>
</evidence>
<gene>
    <name evidence="2" type="ORF">EV191_102319</name>
</gene>
<dbReference type="AlphaFoldDB" id="A0A4R2QZI7"/>
<evidence type="ECO:0000313" key="2">
    <source>
        <dbReference type="EMBL" id="TCP55107.1"/>
    </source>
</evidence>
<comment type="caution">
    <text evidence="2">The sequence shown here is derived from an EMBL/GenBank/DDBJ whole genome shotgun (WGS) entry which is preliminary data.</text>
</comment>
<reference evidence="2 3" key="1">
    <citation type="submission" date="2019-03" db="EMBL/GenBank/DDBJ databases">
        <title>Genomic Encyclopedia of Type Strains, Phase IV (KMG-IV): sequencing the most valuable type-strain genomes for metagenomic binning, comparative biology and taxonomic classification.</title>
        <authorList>
            <person name="Goeker M."/>
        </authorList>
    </citation>
    <scope>NUCLEOTIDE SEQUENCE [LARGE SCALE GENOMIC DNA]</scope>
    <source>
        <strain evidence="2 3">DSM 45765</strain>
    </source>
</reference>
<evidence type="ECO:0008006" key="4">
    <source>
        <dbReference type="Google" id="ProtNLM"/>
    </source>
</evidence>
<evidence type="ECO:0000256" key="1">
    <source>
        <dbReference type="SAM" id="MobiDB-lite"/>
    </source>
</evidence>
<feature type="compositionally biased region" description="Low complexity" evidence="1">
    <location>
        <begin position="47"/>
        <end position="61"/>
    </location>
</feature>
<dbReference type="EMBL" id="SLXQ01000002">
    <property type="protein sequence ID" value="TCP55107.1"/>
    <property type="molecule type" value="Genomic_DNA"/>
</dbReference>
<dbReference type="RefSeq" id="WP_165912886.1">
    <property type="nucleotide sequence ID" value="NZ_SLXQ01000002.1"/>
</dbReference>
<proteinExistence type="predicted"/>
<protein>
    <recommendedName>
        <fullName evidence="4">Basic secretory peptidase family protein</fullName>
    </recommendedName>
</protein>
<feature type="region of interest" description="Disordered" evidence="1">
    <location>
        <begin position="33"/>
        <end position="61"/>
    </location>
</feature>
<name>A0A4R2QZI7_9PSEU</name>
<keyword evidence="3" id="KW-1185">Reference proteome</keyword>